<dbReference type="EC" id="2.7.7.41" evidence="6 18"/>
<feature type="transmembrane region" description="Helical" evidence="19">
    <location>
        <begin position="105"/>
        <end position="123"/>
    </location>
</feature>
<feature type="transmembrane region" description="Helical" evidence="19">
    <location>
        <begin position="129"/>
        <end position="147"/>
    </location>
</feature>
<evidence type="ECO:0000256" key="17">
    <source>
        <dbReference type="ARBA" id="ARBA00023264"/>
    </source>
</evidence>
<evidence type="ECO:0000256" key="15">
    <source>
        <dbReference type="ARBA" id="ARBA00023136"/>
    </source>
</evidence>
<evidence type="ECO:0000313" key="20">
    <source>
        <dbReference type="EMBL" id="QFR48308.1"/>
    </source>
</evidence>
<evidence type="ECO:0000256" key="8">
    <source>
        <dbReference type="ARBA" id="ARBA00022475"/>
    </source>
</evidence>
<dbReference type="UniPathway" id="UPA00557">
    <property type="reaction ID" value="UER00614"/>
</dbReference>
<keyword evidence="15 19" id="KW-0472">Membrane</keyword>
<name>A0A5P8NY01_9BACT</name>
<dbReference type="Proteomes" id="UP000326944">
    <property type="component" value="Chromosome"/>
</dbReference>
<evidence type="ECO:0000256" key="2">
    <source>
        <dbReference type="ARBA" id="ARBA00004651"/>
    </source>
</evidence>
<dbReference type="GO" id="GO:0016024">
    <property type="term" value="P:CDP-diacylglycerol biosynthetic process"/>
    <property type="evidence" value="ECO:0007669"/>
    <property type="project" value="UniProtKB-UniPathway"/>
</dbReference>
<dbReference type="PANTHER" id="PTHR46382">
    <property type="entry name" value="PHOSPHATIDATE CYTIDYLYLTRANSFERASE"/>
    <property type="match status" value="1"/>
</dbReference>
<evidence type="ECO:0000256" key="6">
    <source>
        <dbReference type="ARBA" id="ARBA00012487"/>
    </source>
</evidence>
<evidence type="ECO:0000256" key="13">
    <source>
        <dbReference type="ARBA" id="ARBA00022989"/>
    </source>
</evidence>
<proteinExistence type="inferred from homology"/>
<accession>A0A5P8NY01</accession>
<keyword evidence="11 18" id="KW-0812">Transmembrane</keyword>
<keyword evidence="8" id="KW-1003">Cell membrane</keyword>
<keyword evidence="14" id="KW-0443">Lipid metabolism</keyword>
<comment type="similarity">
    <text evidence="5 18">Belongs to the CDS family.</text>
</comment>
<dbReference type="EMBL" id="CP043617">
    <property type="protein sequence ID" value="QFR48308.1"/>
    <property type="molecule type" value="Genomic_DNA"/>
</dbReference>
<keyword evidence="9" id="KW-0444">Lipid biosynthesis</keyword>
<evidence type="ECO:0000256" key="4">
    <source>
        <dbReference type="ARBA" id="ARBA00005189"/>
    </source>
</evidence>
<evidence type="ECO:0000256" key="10">
    <source>
        <dbReference type="ARBA" id="ARBA00022679"/>
    </source>
</evidence>
<gene>
    <name evidence="20" type="ORF">FJR48_00635</name>
</gene>
<evidence type="ECO:0000256" key="16">
    <source>
        <dbReference type="ARBA" id="ARBA00023209"/>
    </source>
</evidence>
<evidence type="ECO:0000256" key="7">
    <source>
        <dbReference type="ARBA" id="ARBA00019373"/>
    </source>
</evidence>
<dbReference type="GO" id="GO:0004605">
    <property type="term" value="F:phosphatidate cytidylyltransferase activity"/>
    <property type="evidence" value="ECO:0007669"/>
    <property type="project" value="UniProtKB-EC"/>
</dbReference>
<evidence type="ECO:0000256" key="19">
    <source>
        <dbReference type="SAM" id="Phobius"/>
    </source>
</evidence>
<keyword evidence="12 18" id="KW-0548">Nucleotidyltransferase</keyword>
<sequence>MGFLMAIFSDRERVVTGLALLAAVIIIGLIDNFFVMWAVFGAIYLLAFSEAQKLYGAVDNSVFKFAMGLWLLALIYPYGDDLFVLAGIFYASAVAYNPKLEWKNFLPFIYPTAGMLFIFTMYQEYGMMSMAWLLIVVAMTDVGAYGVGKSIGKTKFCQTSPNKTIEGVAGGIAVATLSGMFVGLYVVDMFTAFVISIAVSAASIFGDLYESSLKREAGVKDSGDILPGHGGILDRIDGYLFGAVIMLVLLRGLV</sequence>
<comment type="catalytic activity">
    <reaction evidence="1 18">
        <text>a 1,2-diacyl-sn-glycero-3-phosphate + CTP + H(+) = a CDP-1,2-diacyl-sn-glycerol + diphosphate</text>
        <dbReference type="Rhea" id="RHEA:16229"/>
        <dbReference type="ChEBI" id="CHEBI:15378"/>
        <dbReference type="ChEBI" id="CHEBI:33019"/>
        <dbReference type="ChEBI" id="CHEBI:37563"/>
        <dbReference type="ChEBI" id="CHEBI:58332"/>
        <dbReference type="ChEBI" id="CHEBI:58608"/>
        <dbReference type="EC" id="2.7.7.41"/>
    </reaction>
</comment>
<evidence type="ECO:0000256" key="3">
    <source>
        <dbReference type="ARBA" id="ARBA00005119"/>
    </source>
</evidence>
<keyword evidence="13 19" id="KW-1133">Transmembrane helix</keyword>
<feature type="transmembrane region" description="Helical" evidence="19">
    <location>
        <begin position="236"/>
        <end position="253"/>
    </location>
</feature>
<comment type="subcellular location">
    <subcellularLocation>
        <location evidence="2">Cell membrane</location>
        <topology evidence="2">Multi-pass membrane protein</topology>
    </subcellularLocation>
</comment>
<dbReference type="AlphaFoldDB" id="A0A5P8NY01"/>
<evidence type="ECO:0000256" key="12">
    <source>
        <dbReference type="ARBA" id="ARBA00022695"/>
    </source>
</evidence>
<evidence type="ECO:0000256" key="1">
    <source>
        <dbReference type="ARBA" id="ARBA00001698"/>
    </source>
</evidence>
<dbReference type="Pfam" id="PF01148">
    <property type="entry name" value="CTP_transf_1"/>
    <property type="match status" value="1"/>
</dbReference>
<dbReference type="PANTHER" id="PTHR46382:SF1">
    <property type="entry name" value="PHOSPHATIDATE CYTIDYLYLTRANSFERASE"/>
    <property type="match status" value="1"/>
</dbReference>
<comment type="pathway">
    <text evidence="4">Lipid metabolism.</text>
</comment>
<evidence type="ECO:0000256" key="14">
    <source>
        <dbReference type="ARBA" id="ARBA00023098"/>
    </source>
</evidence>
<keyword evidence="10 18" id="KW-0808">Transferase</keyword>
<evidence type="ECO:0000256" key="5">
    <source>
        <dbReference type="ARBA" id="ARBA00010185"/>
    </source>
</evidence>
<dbReference type="GO" id="GO:0005886">
    <property type="term" value="C:plasma membrane"/>
    <property type="evidence" value="ECO:0007669"/>
    <property type="project" value="UniProtKB-SubCell"/>
</dbReference>
<dbReference type="OrthoDB" id="9799199at2"/>
<organism evidence="20 21">
    <name type="scientific">Sulfurimonas lithotrophica</name>
    <dbReference type="NCBI Taxonomy" id="2590022"/>
    <lineage>
        <taxon>Bacteria</taxon>
        <taxon>Pseudomonadati</taxon>
        <taxon>Campylobacterota</taxon>
        <taxon>Epsilonproteobacteria</taxon>
        <taxon>Campylobacterales</taxon>
        <taxon>Sulfurimonadaceae</taxon>
        <taxon>Sulfurimonas</taxon>
    </lineage>
</organism>
<evidence type="ECO:0000256" key="11">
    <source>
        <dbReference type="ARBA" id="ARBA00022692"/>
    </source>
</evidence>
<feature type="transmembrane region" description="Helical" evidence="19">
    <location>
        <begin position="192"/>
        <end position="209"/>
    </location>
</feature>
<feature type="transmembrane region" description="Helical" evidence="19">
    <location>
        <begin position="168"/>
        <end position="186"/>
    </location>
</feature>
<dbReference type="InterPro" id="IPR000374">
    <property type="entry name" value="PC_trans"/>
</dbReference>
<dbReference type="KEGG" id="sulg:FJR48_00635"/>
<keyword evidence="21" id="KW-1185">Reference proteome</keyword>
<feature type="transmembrane region" description="Helical" evidence="19">
    <location>
        <begin position="20"/>
        <end position="47"/>
    </location>
</feature>
<keyword evidence="16" id="KW-0594">Phospholipid biosynthesis</keyword>
<comment type="pathway">
    <text evidence="3 18">Phospholipid metabolism; CDP-diacylglycerol biosynthesis; CDP-diacylglycerol from sn-glycerol 3-phosphate: step 3/3.</text>
</comment>
<evidence type="ECO:0000313" key="21">
    <source>
        <dbReference type="Proteomes" id="UP000326944"/>
    </source>
</evidence>
<protein>
    <recommendedName>
        <fullName evidence="7 18">Phosphatidate cytidylyltransferase</fullName>
        <ecNumber evidence="6 18">2.7.7.41</ecNumber>
    </recommendedName>
</protein>
<keyword evidence="17" id="KW-1208">Phospholipid metabolism</keyword>
<evidence type="ECO:0000256" key="18">
    <source>
        <dbReference type="RuleBase" id="RU003938"/>
    </source>
</evidence>
<evidence type="ECO:0000256" key="9">
    <source>
        <dbReference type="ARBA" id="ARBA00022516"/>
    </source>
</evidence>
<dbReference type="PROSITE" id="PS01315">
    <property type="entry name" value="CDS"/>
    <property type="match status" value="1"/>
</dbReference>
<reference evidence="20 21" key="1">
    <citation type="submission" date="2019-09" db="EMBL/GenBank/DDBJ databases">
        <title>Sulfurimonas gotlandica sp. nov., a chemoautotrophic and psychrotolerant epsilonproteobacterium isolated from a pelagic redoxcline, and an emended description of the genus Sulfurimonas.</title>
        <authorList>
            <person name="Wang S."/>
            <person name="Jiang L."/>
            <person name="Shao S."/>
        </authorList>
    </citation>
    <scope>NUCLEOTIDE SEQUENCE [LARGE SCALE GENOMIC DNA]</scope>
    <source>
        <strain evidence="20 21">GYSZ_1</strain>
    </source>
</reference>